<proteinExistence type="predicted"/>
<name>A0A2Y9JJX6_ENHLU</name>
<keyword evidence="2" id="KW-1185">Reference proteome</keyword>
<dbReference type="Proteomes" id="UP000248482">
    <property type="component" value="Unplaced"/>
</dbReference>
<evidence type="ECO:0000313" key="2">
    <source>
        <dbReference type="Proteomes" id="UP000248482"/>
    </source>
</evidence>
<organism evidence="2 3">
    <name type="scientific">Enhydra lutris kenyoni</name>
    <name type="common">northern sea otter</name>
    <dbReference type="NCBI Taxonomy" id="391180"/>
    <lineage>
        <taxon>Eukaryota</taxon>
        <taxon>Metazoa</taxon>
        <taxon>Chordata</taxon>
        <taxon>Craniata</taxon>
        <taxon>Vertebrata</taxon>
        <taxon>Euteleostomi</taxon>
        <taxon>Mammalia</taxon>
        <taxon>Eutheria</taxon>
        <taxon>Laurasiatheria</taxon>
        <taxon>Carnivora</taxon>
        <taxon>Caniformia</taxon>
        <taxon>Musteloidea</taxon>
        <taxon>Mustelidae</taxon>
        <taxon>Lutrinae</taxon>
        <taxon>Enhydra</taxon>
    </lineage>
</organism>
<evidence type="ECO:0000256" key="1">
    <source>
        <dbReference type="SAM" id="MobiDB-lite"/>
    </source>
</evidence>
<feature type="compositionally biased region" description="Basic and acidic residues" evidence="1">
    <location>
        <begin position="61"/>
        <end position="71"/>
    </location>
</feature>
<dbReference type="GeneID" id="111147921"/>
<gene>
    <name evidence="3" type="primary">LOC111147921</name>
</gene>
<accession>A0A2Y9JJX6</accession>
<dbReference type="RefSeq" id="XP_022359894.1">
    <property type="nucleotide sequence ID" value="XM_022504186.1"/>
</dbReference>
<dbReference type="KEGG" id="elk:111147921"/>
<dbReference type="AlphaFoldDB" id="A0A2Y9JJX6"/>
<sequence>MQVTPPVGCSILTKPRGERTVCPNLGCSVAPARLPCAPCLPHPQNPRAGREKSPPIPLRGPEGKMAKRKGGEQGGASDPALARPRSPRSGPPWATPRNRGPLGVSAIFSYSPGLPPAAALASRFPSGR</sequence>
<feature type="region of interest" description="Disordered" evidence="1">
    <location>
        <begin position="38"/>
        <end position="108"/>
    </location>
</feature>
<protein>
    <submittedName>
        <fullName evidence="3">Uncharacterized protein LOC111147921</fullName>
    </submittedName>
</protein>
<reference evidence="3" key="1">
    <citation type="submission" date="2025-08" db="UniProtKB">
        <authorList>
            <consortium name="RefSeq"/>
        </authorList>
    </citation>
    <scope>IDENTIFICATION</scope>
    <source>
        <tissue evidence="3">Blood</tissue>
    </source>
</reference>
<evidence type="ECO:0000313" key="3">
    <source>
        <dbReference type="RefSeq" id="XP_022359894.1"/>
    </source>
</evidence>